<evidence type="ECO:0000313" key="5">
    <source>
        <dbReference type="Proteomes" id="UP001501153"/>
    </source>
</evidence>
<evidence type="ECO:0000256" key="2">
    <source>
        <dbReference type="SAM" id="Phobius"/>
    </source>
</evidence>
<dbReference type="PANTHER" id="PTHR35102:SF1">
    <property type="entry name" value="E3 UBIQUITIN-PROTEIN LIGASE"/>
    <property type="match status" value="1"/>
</dbReference>
<evidence type="ECO:0000256" key="1">
    <source>
        <dbReference type="SAM" id="MobiDB-lite"/>
    </source>
</evidence>
<feature type="transmembrane region" description="Helical" evidence="2">
    <location>
        <begin position="85"/>
        <end position="106"/>
    </location>
</feature>
<organism evidence="4 5">
    <name type="scientific">Hymenobacter saemangeumensis</name>
    <dbReference type="NCBI Taxonomy" id="1084522"/>
    <lineage>
        <taxon>Bacteria</taxon>
        <taxon>Pseudomonadati</taxon>
        <taxon>Bacteroidota</taxon>
        <taxon>Cytophagia</taxon>
        <taxon>Cytophagales</taxon>
        <taxon>Hymenobacteraceae</taxon>
        <taxon>Hymenobacter</taxon>
    </lineage>
</organism>
<dbReference type="PANTHER" id="PTHR35102">
    <property type="entry name" value="E3 UBIQUITIN-PROTEIN LIGASE"/>
    <property type="match status" value="1"/>
</dbReference>
<keyword evidence="2" id="KW-0472">Membrane</keyword>
<reference evidence="5" key="1">
    <citation type="journal article" date="2019" name="Int. J. Syst. Evol. Microbiol.">
        <title>The Global Catalogue of Microorganisms (GCM) 10K type strain sequencing project: providing services to taxonomists for standard genome sequencing and annotation.</title>
        <authorList>
            <consortium name="The Broad Institute Genomics Platform"/>
            <consortium name="The Broad Institute Genome Sequencing Center for Infectious Disease"/>
            <person name="Wu L."/>
            <person name="Ma J."/>
        </authorList>
    </citation>
    <scope>NUCLEOTIDE SEQUENCE [LARGE SCALE GENOMIC DNA]</scope>
    <source>
        <strain evidence="5">JCM 17923</strain>
    </source>
</reference>
<evidence type="ECO:0000259" key="3">
    <source>
        <dbReference type="Pfam" id="PF09835"/>
    </source>
</evidence>
<keyword evidence="2" id="KW-1133">Transmembrane helix</keyword>
<dbReference type="Proteomes" id="UP001501153">
    <property type="component" value="Unassembled WGS sequence"/>
</dbReference>
<keyword evidence="2" id="KW-0812">Transmembrane</keyword>
<dbReference type="RefSeq" id="WP_345237464.1">
    <property type="nucleotide sequence ID" value="NZ_BAABGZ010000074.1"/>
</dbReference>
<feature type="region of interest" description="Disordered" evidence="1">
    <location>
        <begin position="1"/>
        <end position="21"/>
    </location>
</feature>
<proteinExistence type="predicted"/>
<keyword evidence="5" id="KW-1185">Reference proteome</keyword>
<protein>
    <recommendedName>
        <fullName evidence="3">DUF2062 domain-containing protein</fullName>
    </recommendedName>
</protein>
<gene>
    <name evidence="4" type="ORF">GCM10023185_35580</name>
</gene>
<feature type="domain" description="DUF2062" evidence="3">
    <location>
        <begin position="33"/>
        <end position="173"/>
    </location>
</feature>
<feature type="transmembrane region" description="Helical" evidence="2">
    <location>
        <begin position="142"/>
        <end position="163"/>
    </location>
</feature>
<dbReference type="EMBL" id="BAABGZ010000074">
    <property type="protein sequence ID" value="GAA4365370.1"/>
    <property type="molecule type" value="Genomic_DNA"/>
</dbReference>
<comment type="caution">
    <text evidence="4">The sequence shown here is derived from an EMBL/GenBank/DDBJ whole genome shotgun (WGS) entry which is preliminary data.</text>
</comment>
<accession>A0ABP8IPJ1</accession>
<name>A0ABP8IPJ1_9BACT</name>
<evidence type="ECO:0000313" key="4">
    <source>
        <dbReference type="EMBL" id="GAA4365370.1"/>
    </source>
</evidence>
<dbReference type="InterPro" id="IPR018639">
    <property type="entry name" value="DUF2062"/>
</dbReference>
<feature type="compositionally biased region" description="Pro residues" evidence="1">
    <location>
        <begin position="11"/>
        <end position="21"/>
    </location>
</feature>
<sequence>MSQPVASPAPDSTPLPTPPPQGSWFRRKLILPLLDVLKQGLSPEQLALTFAVGIVVGLIPVLGAITTVAALLALRLRLNVAAMQVISHMMTPLQLLLIVPLLRWGARLFGATEKSELTVHSIKQLFANDWRAALQLLWRAELGAISIWLLAGMPLIAILFYALRPMFRKMAAKKLS</sequence>
<dbReference type="Pfam" id="PF09835">
    <property type="entry name" value="DUF2062"/>
    <property type="match status" value="1"/>
</dbReference>
<feature type="transmembrane region" description="Helical" evidence="2">
    <location>
        <begin position="46"/>
        <end position="73"/>
    </location>
</feature>
<feature type="compositionally biased region" description="Low complexity" evidence="1">
    <location>
        <begin position="1"/>
        <end position="10"/>
    </location>
</feature>